<evidence type="ECO:0000313" key="3">
    <source>
        <dbReference type="EMBL" id="KAK4801727.1"/>
    </source>
</evidence>
<protein>
    <recommendedName>
        <fullName evidence="2">ALOG domain-containing protein</fullName>
    </recommendedName>
</protein>
<dbReference type="Proteomes" id="UP001346149">
    <property type="component" value="Unassembled WGS sequence"/>
</dbReference>
<keyword evidence="4" id="KW-1185">Reference proteome</keyword>
<feature type="domain" description="ALOG" evidence="2">
    <location>
        <begin position="1"/>
        <end position="17"/>
    </location>
</feature>
<organism evidence="3 4">
    <name type="scientific">Trapa natans</name>
    <name type="common">Water chestnut</name>
    <dbReference type="NCBI Taxonomy" id="22666"/>
    <lineage>
        <taxon>Eukaryota</taxon>
        <taxon>Viridiplantae</taxon>
        <taxon>Streptophyta</taxon>
        <taxon>Embryophyta</taxon>
        <taxon>Tracheophyta</taxon>
        <taxon>Spermatophyta</taxon>
        <taxon>Magnoliopsida</taxon>
        <taxon>eudicotyledons</taxon>
        <taxon>Gunneridae</taxon>
        <taxon>Pentapetalae</taxon>
        <taxon>rosids</taxon>
        <taxon>malvids</taxon>
        <taxon>Myrtales</taxon>
        <taxon>Lythraceae</taxon>
        <taxon>Trapa</taxon>
    </lineage>
</organism>
<dbReference type="AlphaFoldDB" id="A0AAN7MM43"/>
<reference evidence="3 4" key="1">
    <citation type="journal article" date="2023" name="Hortic Res">
        <title>Pangenome of water caltrop reveals structural variations and asymmetric subgenome divergence after allopolyploidization.</title>
        <authorList>
            <person name="Zhang X."/>
            <person name="Chen Y."/>
            <person name="Wang L."/>
            <person name="Yuan Y."/>
            <person name="Fang M."/>
            <person name="Shi L."/>
            <person name="Lu R."/>
            <person name="Comes H.P."/>
            <person name="Ma Y."/>
            <person name="Chen Y."/>
            <person name="Huang G."/>
            <person name="Zhou Y."/>
            <person name="Zheng Z."/>
            <person name="Qiu Y."/>
        </authorList>
    </citation>
    <scope>NUCLEOTIDE SEQUENCE [LARGE SCALE GENOMIC DNA]</scope>
    <source>
        <strain evidence="3">F231</strain>
    </source>
</reference>
<proteinExistence type="predicted"/>
<evidence type="ECO:0000313" key="4">
    <source>
        <dbReference type="Proteomes" id="UP001346149"/>
    </source>
</evidence>
<dbReference type="PROSITE" id="PS51697">
    <property type="entry name" value="ALOG"/>
    <property type="match status" value="1"/>
</dbReference>
<feature type="region of interest" description="Disordered" evidence="1">
    <location>
        <begin position="1"/>
        <end position="61"/>
    </location>
</feature>
<feature type="compositionally biased region" description="Polar residues" evidence="1">
    <location>
        <begin position="43"/>
        <end position="54"/>
    </location>
</feature>
<dbReference type="EMBL" id="JAXQNO010000003">
    <property type="protein sequence ID" value="KAK4801727.1"/>
    <property type="molecule type" value="Genomic_DNA"/>
</dbReference>
<accession>A0AAN7MM43</accession>
<comment type="caution">
    <text evidence="3">The sequence shown here is derived from an EMBL/GenBank/DDBJ whole genome shotgun (WGS) entry which is preliminary data.</text>
</comment>
<sequence length="61" mass="7086">MKDSQAKARGIPYRKKKKNLLKLDNGNSLNSPFMSRFMHSHQKTSNPSWSSDFNQPARKYS</sequence>
<evidence type="ECO:0000256" key="1">
    <source>
        <dbReference type="SAM" id="MobiDB-lite"/>
    </source>
</evidence>
<dbReference type="InterPro" id="IPR006936">
    <property type="entry name" value="ALOG_dom"/>
</dbReference>
<name>A0AAN7MM43_TRANT</name>
<evidence type="ECO:0000259" key="2">
    <source>
        <dbReference type="PROSITE" id="PS51697"/>
    </source>
</evidence>
<gene>
    <name evidence="3" type="ORF">SAY86_022214</name>
</gene>